<organism evidence="3 4">
    <name type="scientific">Paraburkholderia ginsengisoli</name>
    <dbReference type="NCBI Taxonomy" id="311231"/>
    <lineage>
        <taxon>Bacteria</taxon>
        <taxon>Pseudomonadati</taxon>
        <taxon>Pseudomonadota</taxon>
        <taxon>Betaproteobacteria</taxon>
        <taxon>Burkholderiales</taxon>
        <taxon>Burkholderiaceae</taxon>
        <taxon>Paraburkholderia</taxon>
    </lineage>
</organism>
<reference evidence="3 4" key="1">
    <citation type="submission" date="2020-12" db="EMBL/GenBank/DDBJ databases">
        <title>FDA dAtabase for Regulatory Grade micrObial Sequences (FDA-ARGOS): Supporting development and validation of Infectious Disease Dx tests.</title>
        <authorList>
            <person name="Nelson B."/>
            <person name="Plummer A."/>
            <person name="Tallon L."/>
            <person name="Sadzewicz L."/>
            <person name="Zhao X."/>
            <person name="Boylan J."/>
            <person name="Ott S."/>
            <person name="Bowen H."/>
            <person name="Vavikolanu K."/>
            <person name="Mehta A."/>
            <person name="Aluvathingal J."/>
            <person name="Nadendla S."/>
            <person name="Myers T."/>
            <person name="Yan Y."/>
            <person name="Sichtig H."/>
        </authorList>
    </citation>
    <scope>NUCLEOTIDE SEQUENCE [LARGE SCALE GENOMIC DNA]</scope>
    <source>
        <strain evidence="3 4">FDAARGOS_1049</strain>
    </source>
</reference>
<dbReference type="Pfam" id="PF01936">
    <property type="entry name" value="NYN"/>
    <property type="match status" value="1"/>
</dbReference>
<name>A0A7T4N053_9BURK</name>
<evidence type="ECO:0000313" key="4">
    <source>
        <dbReference type="Proteomes" id="UP000595610"/>
    </source>
</evidence>
<feature type="region of interest" description="Disordered" evidence="1">
    <location>
        <begin position="1"/>
        <end position="22"/>
    </location>
</feature>
<dbReference type="EMBL" id="CP066075">
    <property type="protein sequence ID" value="QQC62771.1"/>
    <property type="molecule type" value="Genomic_DNA"/>
</dbReference>
<gene>
    <name evidence="3" type="ORF">I6I06_10570</name>
</gene>
<evidence type="ECO:0000313" key="3">
    <source>
        <dbReference type="EMBL" id="QQC62771.1"/>
    </source>
</evidence>
<dbReference type="GO" id="GO:0004540">
    <property type="term" value="F:RNA nuclease activity"/>
    <property type="evidence" value="ECO:0007669"/>
    <property type="project" value="InterPro"/>
</dbReference>
<feature type="domain" description="NYN" evidence="2">
    <location>
        <begin position="199"/>
        <end position="281"/>
    </location>
</feature>
<dbReference type="Gene3D" id="3.40.50.1010">
    <property type="entry name" value="5'-nuclease"/>
    <property type="match status" value="1"/>
</dbReference>
<dbReference type="KEGG" id="pgis:I6I06_10570"/>
<evidence type="ECO:0000259" key="2">
    <source>
        <dbReference type="Pfam" id="PF01936"/>
    </source>
</evidence>
<sequence length="374" mass="42753">MRKTSAGREPSNQHFKADKEATGQHWKERYNAQLTAANLAIEASESNVETHKLLILVDLQGMYLALHEWLSEQGFPIDDGMILSRFAYLQIRDAVAEITKRIARSRPMPTKDFNELVDAIKVDFADGRWRLGEQLNVQKSVTYLDVEPNFELFHAPAPFEYIELSLKQRAQLGGREAARQLEQLKKGIVEKKGVFVRDYSAYDDFVDCLAKNVEHARTEKGFFTVYVENTGLKTLDEKEVDTRIVMRTMDAFYKKEADSICIVSADQDFLPLHDRASEFGILTFQADLKNFVKGGRIGKKLKQMQGRFIQGRIDLEWPLAILAEAMSDTKSDLPSQYRLSESELRALCDLHNSMNDLKFQLSVECDGRLKMAKL</sequence>
<evidence type="ECO:0000256" key="1">
    <source>
        <dbReference type="SAM" id="MobiDB-lite"/>
    </source>
</evidence>
<accession>A0A7T4N053</accession>
<protein>
    <submittedName>
        <fullName evidence="3">NYN domain-containing protein</fullName>
    </submittedName>
</protein>
<dbReference type="Proteomes" id="UP000595610">
    <property type="component" value="Chromosome 1"/>
</dbReference>
<dbReference type="AlphaFoldDB" id="A0A7T4N053"/>
<dbReference type="RefSeq" id="WP_042327405.1">
    <property type="nucleotide sequence ID" value="NZ_CP066075.1"/>
</dbReference>
<dbReference type="InterPro" id="IPR021139">
    <property type="entry name" value="NYN"/>
</dbReference>
<proteinExistence type="predicted"/>
<keyword evidence="4" id="KW-1185">Reference proteome</keyword>